<gene>
    <name evidence="2" type="ORF">ACFFVI_10590</name>
</gene>
<evidence type="ECO:0000313" key="3">
    <source>
        <dbReference type="Proteomes" id="UP001589748"/>
    </source>
</evidence>
<organism evidence="2 3">
    <name type="scientific">Kineococcus gynurae</name>
    <dbReference type="NCBI Taxonomy" id="452979"/>
    <lineage>
        <taxon>Bacteria</taxon>
        <taxon>Bacillati</taxon>
        <taxon>Actinomycetota</taxon>
        <taxon>Actinomycetes</taxon>
        <taxon>Kineosporiales</taxon>
        <taxon>Kineosporiaceae</taxon>
        <taxon>Kineococcus</taxon>
    </lineage>
</organism>
<feature type="transmembrane region" description="Helical" evidence="1">
    <location>
        <begin position="185"/>
        <end position="207"/>
    </location>
</feature>
<comment type="caution">
    <text evidence="2">The sequence shown here is derived from an EMBL/GenBank/DDBJ whole genome shotgun (WGS) entry which is preliminary data.</text>
</comment>
<feature type="transmembrane region" description="Helical" evidence="1">
    <location>
        <begin position="152"/>
        <end position="173"/>
    </location>
</feature>
<dbReference type="RefSeq" id="WP_380139114.1">
    <property type="nucleotide sequence ID" value="NZ_JBHLUI010000010.1"/>
</dbReference>
<protein>
    <recommendedName>
        <fullName evidence="4">Integral membrane protein</fullName>
    </recommendedName>
</protein>
<dbReference type="SUPFAM" id="SSF103481">
    <property type="entry name" value="Multidrug resistance efflux transporter EmrE"/>
    <property type="match status" value="1"/>
</dbReference>
<dbReference type="Proteomes" id="UP001589748">
    <property type="component" value="Unassembled WGS sequence"/>
</dbReference>
<evidence type="ECO:0000313" key="2">
    <source>
        <dbReference type="EMBL" id="MFB9377417.1"/>
    </source>
</evidence>
<feature type="transmembrane region" description="Helical" evidence="1">
    <location>
        <begin position="244"/>
        <end position="266"/>
    </location>
</feature>
<keyword evidence="3" id="KW-1185">Reference proteome</keyword>
<feature type="transmembrane region" description="Helical" evidence="1">
    <location>
        <begin position="95"/>
        <end position="114"/>
    </location>
</feature>
<keyword evidence="1" id="KW-0472">Membrane</keyword>
<evidence type="ECO:0008006" key="4">
    <source>
        <dbReference type="Google" id="ProtNLM"/>
    </source>
</evidence>
<sequence length="274" mass="26716">MSLGLLAAVLAAVGYAVGSVLQSEGVRRAGSPGMGALARSPLYLGGLGADGLAWLLSLVALRRLPVFAVQSLLAGSLAVTVLLARVLLHHRLRRLDAIAVAVMVVALGLVAGAGHEQPAVAAPTAVSVGLLVAGVTAALAALVAARTRAPSWVHAVVAGIAFSVAALAARAVAVPADLPGDAWRIVLEPAAWAVAVGAVAGTLGYAAALERGSVGPATAVLWGVEVVVPAVVGIALLGDSVRDGWAPVTVLAVAAVVGASAVLAGAPGTAETTA</sequence>
<feature type="transmembrane region" description="Helical" evidence="1">
    <location>
        <begin position="64"/>
        <end position="88"/>
    </location>
</feature>
<reference evidence="2 3" key="1">
    <citation type="submission" date="2024-09" db="EMBL/GenBank/DDBJ databases">
        <authorList>
            <person name="Sun Q."/>
            <person name="Mori K."/>
        </authorList>
    </citation>
    <scope>NUCLEOTIDE SEQUENCE [LARGE SCALE GENOMIC DNA]</scope>
    <source>
        <strain evidence="2 3">TISTR 1856</strain>
    </source>
</reference>
<accession>A0ABV5LTK3</accession>
<name>A0ABV5LTK3_9ACTN</name>
<dbReference type="EMBL" id="JBHMDM010000005">
    <property type="protein sequence ID" value="MFB9377417.1"/>
    <property type="molecule type" value="Genomic_DNA"/>
</dbReference>
<dbReference type="InterPro" id="IPR037185">
    <property type="entry name" value="EmrE-like"/>
</dbReference>
<dbReference type="PANTHER" id="PTHR40761:SF1">
    <property type="entry name" value="CONSERVED INTEGRAL MEMBRANE ALANINE VALINE AND LEUCINE RICH PROTEIN-RELATED"/>
    <property type="match status" value="1"/>
</dbReference>
<feature type="transmembrane region" description="Helical" evidence="1">
    <location>
        <begin position="219"/>
        <end position="238"/>
    </location>
</feature>
<keyword evidence="1" id="KW-1133">Transmembrane helix</keyword>
<feature type="transmembrane region" description="Helical" evidence="1">
    <location>
        <begin position="120"/>
        <end position="145"/>
    </location>
</feature>
<evidence type="ECO:0000256" key="1">
    <source>
        <dbReference type="SAM" id="Phobius"/>
    </source>
</evidence>
<dbReference type="PANTHER" id="PTHR40761">
    <property type="entry name" value="CONSERVED INTEGRAL MEMBRANE ALANINE VALINE AND LEUCINE RICH PROTEIN-RELATED"/>
    <property type="match status" value="1"/>
</dbReference>
<keyword evidence="1" id="KW-0812">Transmembrane</keyword>
<proteinExistence type="predicted"/>